<protein>
    <submittedName>
        <fullName evidence="1">L-ascorbate metabolism protein UlaG, beta-lactamase superfamily</fullName>
    </submittedName>
</protein>
<dbReference type="InterPro" id="IPR036866">
    <property type="entry name" value="RibonucZ/Hydroxyglut_hydro"/>
</dbReference>
<dbReference type="SUPFAM" id="SSF56281">
    <property type="entry name" value="Metallo-hydrolase/oxidoreductase"/>
    <property type="match status" value="1"/>
</dbReference>
<dbReference type="PANTHER" id="PTHR43546:SF3">
    <property type="entry name" value="UPF0173 METAL-DEPENDENT HYDROLASE MJ1163"/>
    <property type="match status" value="1"/>
</dbReference>
<gene>
    <name evidence="1" type="ORF">SAMN04489740_0279</name>
</gene>
<dbReference type="Pfam" id="PF13483">
    <property type="entry name" value="Lactamase_B_3"/>
    <property type="match status" value="1"/>
</dbReference>
<accession>A0A1H5EL42</accession>
<dbReference type="PANTHER" id="PTHR43546">
    <property type="entry name" value="UPF0173 METAL-DEPENDENT HYDROLASE MJ1163-RELATED"/>
    <property type="match status" value="1"/>
</dbReference>
<name>A0A1H5EL42_9MICC</name>
<evidence type="ECO:0000313" key="1">
    <source>
        <dbReference type="EMBL" id="SED91815.1"/>
    </source>
</evidence>
<organism evidence="1 2">
    <name type="scientific">Arthrobacter alpinus</name>
    <dbReference type="NCBI Taxonomy" id="656366"/>
    <lineage>
        <taxon>Bacteria</taxon>
        <taxon>Bacillati</taxon>
        <taxon>Actinomycetota</taxon>
        <taxon>Actinomycetes</taxon>
        <taxon>Micrococcales</taxon>
        <taxon>Micrococcaceae</taxon>
        <taxon>Arthrobacter</taxon>
    </lineage>
</organism>
<evidence type="ECO:0000313" key="2">
    <source>
        <dbReference type="Proteomes" id="UP000182725"/>
    </source>
</evidence>
<dbReference type="Proteomes" id="UP000182725">
    <property type="component" value="Unassembled WGS sequence"/>
</dbReference>
<dbReference type="InterPro" id="IPR050114">
    <property type="entry name" value="UPF0173_UPF0282_UlaG_hydrolase"/>
</dbReference>
<dbReference type="Gene3D" id="3.60.15.10">
    <property type="entry name" value="Ribonuclease Z/Hydroxyacylglutathione hydrolase-like"/>
    <property type="match status" value="1"/>
</dbReference>
<dbReference type="EMBL" id="FNTV01000001">
    <property type="protein sequence ID" value="SED91815.1"/>
    <property type="molecule type" value="Genomic_DNA"/>
</dbReference>
<proteinExistence type="predicted"/>
<dbReference type="AlphaFoldDB" id="A0A1H5EL42"/>
<reference evidence="1 2" key="1">
    <citation type="submission" date="2016-10" db="EMBL/GenBank/DDBJ databases">
        <authorList>
            <person name="de Groot N.N."/>
        </authorList>
    </citation>
    <scope>NUCLEOTIDE SEQUENCE [LARGE SCALE GENOMIC DNA]</scope>
    <source>
        <strain evidence="1 2">DSM 22274</strain>
    </source>
</reference>
<sequence length="341" mass="35929">MMARGIATPVHGLALAIAQAVQKSFIGHGGQDAVGGGQRDGCALFVEQSVQFLGADKVIQRVHGRADGHALLRDALFLHRDIIQCANSLSHCWIQSSRLSHLPGITPVGVTMARPGREAYAGSMLLTKFTHACVRIEQDGRVLVLDPGVFSESEAALAGADAVLITHEHADHFDAQALTAALAATPRLAIHAPAGVASALRLKVPEHAASIFDAAAGERFTVAGFAVQCFGGQHALIHPSVPVVANLGYLIDDDLYHPGDSLIVPDGVSVGTLLVPVHAPWSKVSEVVDFVVSVRAPHAYQIHEALLNENGLAFTEAHIARIGALHGVKFQHLNTGQSVDL</sequence>